<evidence type="ECO:0000256" key="5">
    <source>
        <dbReference type="ARBA" id="ARBA00022617"/>
    </source>
</evidence>
<comment type="subunit">
    <text evidence="3">Component of complex II composed of four subunits: the flavoprotein (FP) SDHA, iron-sulfur protein (IP) SDHB, and a cytochrome b560 composed of SDHC and SDHD.</text>
</comment>
<evidence type="ECO:0000256" key="7">
    <source>
        <dbReference type="ARBA" id="ARBA00022723"/>
    </source>
</evidence>
<comment type="pathway">
    <text evidence="2">Carbohydrate metabolism; tricarboxylic acid cycle.</text>
</comment>
<keyword evidence="7" id="KW-0479">Metal-binding</keyword>
<evidence type="ECO:0000256" key="6">
    <source>
        <dbReference type="ARBA" id="ARBA00022692"/>
    </source>
</evidence>
<comment type="caution">
    <text evidence="14">The sequence shown here is derived from an EMBL/GenBank/DDBJ whole genome shotgun (WGS) entry which is preliminary data.</text>
</comment>
<evidence type="ECO:0000256" key="4">
    <source>
        <dbReference type="ARBA" id="ARBA00014631"/>
    </source>
</evidence>
<reference evidence="14 15" key="1">
    <citation type="submission" date="2021-07" db="EMBL/GenBank/DDBJ databases">
        <authorList>
            <person name="Imarazene B."/>
            <person name="Zahm M."/>
            <person name="Klopp C."/>
            <person name="Cabau C."/>
            <person name="Beille S."/>
            <person name="Jouanno E."/>
            <person name="Castinel A."/>
            <person name="Lluch J."/>
            <person name="Gil L."/>
            <person name="Kuchtly C."/>
            <person name="Lopez Roques C."/>
            <person name="Donnadieu C."/>
            <person name="Parrinello H."/>
            <person name="Journot L."/>
            <person name="Du K."/>
            <person name="Schartl M."/>
            <person name="Retaux S."/>
            <person name="Guiguen Y."/>
        </authorList>
    </citation>
    <scope>NUCLEOTIDE SEQUENCE [LARGE SCALE GENOMIC DNA]</scope>
    <source>
        <strain evidence="14">Pach_M1</strain>
        <tissue evidence="14">Testis</tissue>
    </source>
</reference>
<dbReference type="OrthoDB" id="5968937at2759"/>
<keyword evidence="10 13" id="KW-0472">Membrane</keyword>
<keyword evidence="6 13" id="KW-0812">Transmembrane</keyword>
<keyword evidence="8 13" id="KW-1133">Transmembrane helix</keyword>
<dbReference type="Gene3D" id="1.20.1300.10">
    <property type="entry name" value="Fumarate reductase/succinate dehydrogenase, transmembrane subunit"/>
    <property type="match status" value="1"/>
</dbReference>
<evidence type="ECO:0000256" key="8">
    <source>
        <dbReference type="ARBA" id="ARBA00022989"/>
    </source>
</evidence>
<sequence length="184" mass="20146">MAGSLNKSSEVFVLSLFFYTRSLARQGLCSSRTQFSVFYRHAVPMGTSAQEEMNKFWAKNTRLNRPMSPHISIYRWSIPMAMSITHRGTGVALSGGISVFAVAALVLPGSFPHYLDLIHSLSFGPALITLSKFALSFPVAYHTFNGIRHLVWDAGKGLKIPEVYGSGYTVIALTLLTSLALTAL</sequence>
<dbReference type="GO" id="GO:0006121">
    <property type="term" value="P:mitochondrial electron transport, succinate to ubiquinone"/>
    <property type="evidence" value="ECO:0007669"/>
    <property type="project" value="TreeGrafter"/>
</dbReference>
<dbReference type="InterPro" id="IPR000701">
    <property type="entry name" value="SuccDH_FuR_B_TM-su"/>
</dbReference>
<feature type="transmembrane region" description="Helical" evidence="13">
    <location>
        <begin position="163"/>
        <end position="183"/>
    </location>
</feature>
<gene>
    <name evidence="14" type="primary">SDHC</name>
    <name evidence="14" type="ORF">AMEX_G5926</name>
</gene>
<dbReference type="InterPro" id="IPR018495">
    <property type="entry name" value="Succ_DH_cyt_bsu_CS"/>
</dbReference>
<evidence type="ECO:0000256" key="10">
    <source>
        <dbReference type="ARBA" id="ARBA00023136"/>
    </source>
</evidence>
<organism evidence="14 15">
    <name type="scientific">Astyanax mexicanus</name>
    <name type="common">Blind cave fish</name>
    <name type="synonym">Astyanax fasciatus mexicanus</name>
    <dbReference type="NCBI Taxonomy" id="7994"/>
    <lineage>
        <taxon>Eukaryota</taxon>
        <taxon>Metazoa</taxon>
        <taxon>Chordata</taxon>
        <taxon>Craniata</taxon>
        <taxon>Vertebrata</taxon>
        <taxon>Euteleostomi</taxon>
        <taxon>Actinopterygii</taxon>
        <taxon>Neopterygii</taxon>
        <taxon>Teleostei</taxon>
        <taxon>Ostariophysi</taxon>
        <taxon>Characiformes</taxon>
        <taxon>Characoidei</taxon>
        <taxon>Acestrorhamphidae</taxon>
        <taxon>Acestrorhamphinae</taxon>
        <taxon>Astyanax</taxon>
    </lineage>
</organism>
<dbReference type="PROSITE" id="PS01000">
    <property type="entry name" value="SDH_CYT_1"/>
    <property type="match status" value="1"/>
</dbReference>
<comment type="subcellular location">
    <subcellularLocation>
        <location evidence="1">Membrane</location>
        <topology evidence="1">Multi-pass membrane protein</topology>
    </subcellularLocation>
</comment>
<dbReference type="InterPro" id="IPR034804">
    <property type="entry name" value="SQR/QFR_C/D"/>
</dbReference>
<evidence type="ECO:0000256" key="2">
    <source>
        <dbReference type="ARBA" id="ARBA00005163"/>
    </source>
</evidence>
<dbReference type="GO" id="GO:0009055">
    <property type="term" value="F:electron transfer activity"/>
    <property type="evidence" value="ECO:0007669"/>
    <property type="project" value="InterPro"/>
</dbReference>
<dbReference type="GO" id="GO:0046872">
    <property type="term" value="F:metal ion binding"/>
    <property type="evidence" value="ECO:0007669"/>
    <property type="project" value="UniProtKB-KW"/>
</dbReference>
<evidence type="ECO:0000256" key="3">
    <source>
        <dbReference type="ARBA" id="ARBA00011758"/>
    </source>
</evidence>
<dbReference type="GO" id="GO:0006099">
    <property type="term" value="P:tricarboxylic acid cycle"/>
    <property type="evidence" value="ECO:0007669"/>
    <property type="project" value="InterPro"/>
</dbReference>
<protein>
    <recommendedName>
        <fullName evidence="4">Succinate dehydrogenase cytochrome b560 subunit, mitochondrial</fullName>
    </recommendedName>
    <alternativeName>
        <fullName evidence="11">Malate dehydrogenase [quinone] cytochrome b560 subunit</fullName>
    </alternativeName>
</protein>
<evidence type="ECO:0000313" key="14">
    <source>
        <dbReference type="EMBL" id="KAG9278120.1"/>
    </source>
</evidence>
<name>A0A8T2M386_ASTMX</name>
<dbReference type="PANTHER" id="PTHR10978">
    <property type="entry name" value="SUCCINATE DEHYDROGENASE CYTOCHROME B560 SUBUNIT"/>
    <property type="match status" value="1"/>
</dbReference>
<dbReference type="FunFam" id="1.20.1300.10:FF:000006">
    <property type="entry name" value="Succinate dehydrogenase cytochrome b560 subunit, mitochondrial"/>
    <property type="match status" value="1"/>
</dbReference>
<dbReference type="GO" id="GO:0016020">
    <property type="term" value="C:membrane"/>
    <property type="evidence" value="ECO:0007669"/>
    <property type="project" value="UniProtKB-SubCell"/>
</dbReference>
<feature type="transmembrane region" description="Helical" evidence="13">
    <location>
        <begin position="90"/>
        <end position="111"/>
    </location>
</feature>
<evidence type="ECO:0000256" key="11">
    <source>
        <dbReference type="ARBA" id="ARBA00045023"/>
    </source>
</evidence>
<evidence type="ECO:0000256" key="12">
    <source>
        <dbReference type="ARBA" id="ARBA00045847"/>
    </source>
</evidence>
<dbReference type="CDD" id="cd03499">
    <property type="entry name" value="SQR_TypeC_SdhC"/>
    <property type="match status" value="1"/>
</dbReference>
<dbReference type="Proteomes" id="UP000752171">
    <property type="component" value="Unassembled WGS sequence"/>
</dbReference>
<evidence type="ECO:0000256" key="13">
    <source>
        <dbReference type="SAM" id="Phobius"/>
    </source>
</evidence>
<dbReference type="NCBIfam" id="TIGR02970">
    <property type="entry name" value="succ_dehyd_cytB"/>
    <property type="match status" value="1"/>
</dbReference>
<comment type="function">
    <text evidence="12">Membrane-anchoring subunit of succinate dehydrogenase (SDH) that is involved in complex II of the mitochondrial electron transport chain and is responsible for transferring electrons from succinate to ubiquinone (coenzyme Q). SDH also oxidizes malate to the non-canonical enol form of oxaloacetate, enol-oxaloacetate. Enol-oxaloacetate, which is a potent inhibitor of the succinate dehydrogenase activity, is further isomerized into keto-oxaloacetate.</text>
</comment>
<evidence type="ECO:0000256" key="1">
    <source>
        <dbReference type="ARBA" id="ARBA00004141"/>
    </source>
</evidence>
<keyword evidence="5" id="KW-0349">Heme</keyword>
<dbReference type="SUPFAM" id="SSF81343">
    <property type="entry name" value="Fumarate reductase respiratory complex transmembrane subunits"/>
    <property type="match status" value="1"/>
</dbReference>
<dbReference type="PANTHER" id="PTHR10978:SF5">
    <property type="entry name" value="SUCCINATE DEHYDROGENASE CYTOCHROME B560 SUBUNIT, MITOCHONDRIAL"/>
    <property type="match status" value="1"/>
</dbReference>
<evidence type="ECO:0000256" key="9">
    <source>
        <dbReference type="ARBA" id="ARBA00023004"/>
    </source>
</evidence>
<dbReference type="Gene3D" id="1.20.5.540">
    <property type="entry name" value="Single helix bin"/>
    <property type="match status" value="1"/>
</dbReference>
<dbReference type="Pfam" id="PF01127">
    <property type="entry name" value="Sdh_cyt"/>
    <property type="match status" value="1"/>
</dbReference>
<evidence type="ECO:0000313" key="15">
    <source>
        <dbReference type="Proteomes" id="UP000752171"/>
    </source>
</evidence>
<feature type="transmembrane region" description="Helical" evidence="13">
    <location>
        <begin position="123"/>
        <end position="142"/>
    </location>
</feature>
<dbReference type="PROSITE" id="PS01001">
    <property type="entry name" value="SDH_CYT_2"/>
    <property type="match status" value="1"/>
</dbReference>
<dbReference type="EMBL" id="JAICCE010000004">
    <property type="protein sequence ID" value="KAG9278120.1"/>
    <property type="molecule type" value="Genomic_DNA"/>
</dbReference>
<accession>A0A8T2M386</accession>
<dbReference type="InterPro" id="IPR014314">
    <property type="entry name" value="Succ_DH_cytb556"/>
</dbReference>
<dbReference type="GO" id="GO:0005739">
    <property type="term" value="C:mitochondrion"/>
    <property type="evidence" value="ECO:0007669"/>
    <property type="project" value="GOC"/>
</dbReference>
<dbReference type="AlphaFoldDB" id="A0A8T2M386"/>
<keyword evidence="9" id="KW-0408">Iron</keyword>
<proteinExistence type="predicted"/>